<accession>A0A9P4LYB1</accession>
<feature type="compositionally biased region" description="Basic and acidic residues" evidence="1">
    <location>
        <begin position="231"/>
        <end position="245"/>
    </location>
</feature>
<feature type="region of interest" description="Disordered" evidence="1">
    <location>
        <begin position="161"/>
        <end position="180"/>
    </location>
</feature>
<protein>
    <submittedName>
        <fullName evidence="2">Uncharacterized protein</fullName>
    </submittedName>
</protein>
<dbReference type="Pfam" id="PF15375">
    <property type="entry name" value="FSAF1"/>
    <property type="match status" value="1"/>
</dbReference>
<dbReference type="GO" id="GO:0000462">
    <property type="term" value="P:maturation of SSU-rRNA from tricistronic rRNA transcript (SSU-rRNA, 5.8S rRNA, LSU-rRNA)"/>
    <property type="evidence" value="ECO:0007669"/>
    <property type="project" value="TreeGrafter"/>
</dbReference>
<sequence length="284" mass="31181">MSVSLGKRKRAEKSTKVARRKVPAKSPEPSDNEDLQAAFRRAFEAKFKPLDDSVNLPTPKPAETIPEPSEDEEKDSDWDGIAEEDDEPKVEVIEHADISRKQRASRDELKAFMSSKPPSSKPTTVPTTKKKAATDAGSDDDAEATNLKNDLALQRLLTESHLLDPTSSLNPAGSNRHKAMDLRLQSLGAKTSILKQEKMPMSHRKGIVAKASQKEDKRRREAKENGIILEALRKEHVEPKKRERGVGGPGVGRFKNGALNLSQRDVASITGGSRGGKGGKRGRR</sequence>
<feature type="compositionally biased region" description="Low complexity" evidence="1">
    <location>
        <begin position="114"/>
        <end position="127"/>
    </location>
</feature>
<feature type="region of interest" description="Disordered" evidence="1">
    <location>
        <begin position="198"/>
        <end position="284"/>
    </location>
</feature>
<dbReference type="OrthoDB" id="5556956at2759"/>
<dbReference type="EMBL" id="ML978722">
    <property type="protein sequence ID" value="KAF2086941.1"/>
    <property type="molecule type" value="Genomic_DNA"/>
</dbReference>
<feature type="region of interest" description="Disordered" evidence="1">
    <location>
        <begin position="1"/>
        <end position="147"/>
    </location>
</feature>
<feature type="compositionally biased region" description="Basic and acidic residues" evidence="1">
    <location>
        <begin position="41"/>
        <end position="51"/>
    </location>
</feature>
<reference evidence="2" key="1">
    <citation type="journal article" date="2020" name="Stud. Mycol.">
        <title>101 Dothideomycetes genomes: a test case for predicting lifestyles and emergence of pathogens.</title>
        <authorList>
            <person name="Haridas S."/>
            <person name="Albert R."/>
            <person name="Binder M."/>
            <person name="Bloem J."/>
            <person name="Labutti K."/>
            <person name="Salamov A."/>
            <person name="Andreopoulos B."/>
            <person name="Baker S."/>
            <person name="Barry K."/>
            <person name="Bills G."/>
            <person name="Bluhm B."/>
            <person name="Cannon C."/>
            <person name="Castanera R."/>
            <person name="Culley D."/>
            <person name="Daum C."/>
            <person name="Ezra D."/>
            <person name="Gonzalez J."/>
            <person name="Henrissat B."/>
            <person name="Kuo A."/>
            <person name="Liang C."/>
            <person name="Lipzen A."/>
            <person name="Lutzoni F."/>
            <person name="Magnuson J."/>
            <person name="Mondo S."/>
            <person name="Nolan M."/>
            <person name="Ohm R."/>
            <person name="Pangilinan J."/>
            <person name="Park H.-J."/>
            <person name="Ramirez L."/>
            <person name="Alfaro M."/>
            <person name="Sun H."/>
            <person name="Tritt A."/>
            <person name="Yoshinaga Y."/>
            <person name="Zwiers L.-H."/>
            <person name="Turgeon B."/>
            <person name="Goodwin S."/>
            <person name="Spatafora J."/>
            <person name="Crous P."/>
            <person name="Grigoriev I."/>
        </authorList>
    </citation>
    <scope>NUCLEOTIDE SEQUENCE</scope>
    <source>
        <strain evidence="2">CBS 121410</strain>
    </source>
</reference>
<dbReference type="InterPro" id="IPR053030">
    <property type="entry name" value="Ribosomal_biogenesis_FAF1-like"/>
</dbReference>
<keyword evidence="3" id="KW-1185">Reference proteome</keyword>
<dbReference type="InterPro" id="IPR027973">
    <property type="entry name" value="FSAF1-like"/>
</dbReference>
<feature type="compositionally biased region" description="Basic and acidic residues" evidence="1">
    <location>
        <begin position="89"/>
        <end position="110"/>
    </location>
</feature>
<organism evidence="2 3">
    <name type="scientific">Saccharata proteae CBS 121410</name>
    <dbReference type="NCBI Taxonomy" id="1314787"/>
    <lineage>
        <taxon>Eukaryota</taxon>
        <taxon>Fungi</taxon>
        <taxon>Dikarya</taxon>
        <taxon>Ascomycota</taxon>
        <taxon>Pezizomycotina</taxon>
        <taxon>Dothideomycetes</taxon>
        <taxon>Dothideomycetes incertae sedis</taxon>
        <taxon>Botryosphaeriales</taxon>
        <taxon>Saccharataceae</taxon>
        <taxon>Saccharata</taxon>
    </lineage>
</organism>
<dbReference type="AlphaFoldDB" id="A0A9P4LYB1"/>
<feature type="compositionally biased region" description="Acidic residues" evidence="1">
    <location>
        <begin position="68"/>
        <end position="88"/>
    </location>
</feature>
<evidence type="ECO:0000256" key="1">
    <source>
        <dbReference type="SAM" id="MobiDB-lite"/>
    </source>
</evidence>
<dbReference type="Proteomes" id="UP000799776">
    <property type="component" value="Unassembled WGS sequence"/>
</dbReference>
<name>A0A9P4LYB1_9PEZI</name>
<comment type="caution">
    <text evidence="2">The sequence shown here is derived from an EMBL/GenBank/DDBJ whole genome shotgun (WGS) entry which is preliminary data.</text>
</comment>
<evidence type="ECO:0000313" key="3">
    <source>
        <dbReference type="Proteomes" id="UP000799776"/>
    </source>
</evidence>
<dbReference type="GO" id="GO:0005730">
    <property type="term" value="C:nucleolus"/>
    <property type="evidence" value="ECO:0007669"/>
    <property type="project" value="TreeGrafter"/>
</dbReference>
<feature type="compositionally biased region" description="Basic residues" evidence="1">
    <location>
        <begin position="1"/>
        <end position="23"/>
    </location>
</feature>
<dbReference type="PANTHER" id="PTHR28096">
    <property type="entry name" value="PROTEIN FAF1"/>
    <property type="match status" value="1"/>
</dbReference>
<gene>
    <name evidence="2" type="ORF">K490DRAFT_66254</name>
</gene>
<dbReference type="PANTHER" id="PTHR28096:SF1">
    <property type="entry name" value="PROTEIN FAF1"/>
    <property type="match status" value="1"/>
</dbReference>
<feature type="compositionally biased region" description="Basic and acidic residues" evidence="1">
    <location>
        <begin position="212"/>
        <end position="224"/>
    </location>
</feature>
<proteinExistence type="predicted"/>
<evidence type="ECO:0000313" key="2">
    <source>
        <dbReference type="EMBL" id="KAF2086941.1"/>
    </source>
</evidence>